<proteinExistence type="predicted"/>
<evidence type="ECO:0000313" key="3">
    <source>
        <dbReference type="Proteomes" id="UP001174909"/>
    </source>
</evidence>
<feature type="compositionally biased region" description="Acidic residues" evidence="1">
    <location>
        <begin position="180"/>
        <end position="191"/>
    </location>
</feature>
<feature type="compositionally biased region" description="Polar residues" evidence="1">
    <location>
        <begin position="151"/>
        <end position="160"/>
    </location>
</feature>
<keyword evidence="3" id="KW-1185">Reference proteome</keyword>
<comment type="caution">
    <text evidence="2">The sequence shown here is derived from an EMBL/GenBank/DDBJ whole genome shotgun (WGS) entry which is preliminary data.</text>
</comment>
<evidence type="ECO:0000256" key="1">
    <source>
        <dbReference type="SAM" id="MobiDB-lite"/>
    </source>
</evidence>
<feature type="compositionally biased region" description="Basic and acidic residues" evidence="1">
    <location>
        <begin position="163"/>
        <end position="175"/>
    </location>
</feature>
<sequence>MAVFTAEQRTLSKRLVTTISGLQPSDENFELCFQYVKSNFRHHRFLDVDSFKVTRTIKGLVEKFRVLSQEARAEALDSLTTSFLSSRLHGSYEQSEIHYGVLQLLLSLSENPTGSPWKPPRGEDPVRQEEEERFDWQAYLREGIEFQTYSDSDSEWSQVSEGDDQKTKLRQERAVFNDSDVGEEDEEEEEPSGMSAQRAEVSESRAWLLSHVVYPYWKQSHPYHRPVGVASPSSHTHPHPACTLAEKWRAYREEVDPFLAPGDDVTTLDEVDVVRETLWLVFFF</sequence>
<dbReference type="InterPro" id="IPR059169">
    <property type="entry name" value="GCP5_N_ext"/>
</dbReference>
<dbReference type="AlphaFoldDB" id="A0AA35S3P8"/>
<feature type="region of interest" description="Disordered" evidence="1">
    <location>
        <begin position="151"/>
        <end position="199"/>
    </location>
</feature>
<accession>A0AA35S3P8</accession>
<gene>
    <name evidence="2" type="ORF">GBAR_LOCUS13377</name>
</gene>
<organism evidence="2 3">
    <name type="scientific">Geodia barretti</name>
    <name type="common">Barrett's horny sponge</name>
    <dbReference type="NCBI Taxonomy" id="519541"/>
    <lineage>
        <taxon>Eukaryota</taxon>
        <taxon>Metazoa</taxon>
        <taxon>Porifera</taxon>
        <taxon>Demospongiae</taxon>
        <taxon>Heteroscleromorpha</taxon>
        <taxon>Tetractinellida</taxon>
        <taxon>Astrophorina</taxon>
        <taxon>Geodiidae</taxon>
        <taxon>Geodia</taxon>
    </lineage>
</organism>
<protein>
    <submittedName>
        <fullName evidence="2">Gamma-tubulin complex component 5</fullName>
    </submittedName>
</protein>
<dbReference type="CDD" id="cd22572">
    <property type="entry name" value="GCP5_NTD"/>
    <property type="match status" value="1"/>
</dbReference>
<dbReference type="EMBL" id="CASHTH010001979">
    <property type="protein sequence ID" value="CAI8022860.1"/>
    <property type="molecule type" value="Genomic_DNA"/>
</dbReference>
<evidence type="ECO:0000313" key="2">
    <source>
        <dbReference type="EMBL" id="CAI8022860.1"/>
    </source>
</evidence>
<name>A0AA35S3P8_GEOBA</name>
<dbReference type="Proteomes" id="UP001174909">
    <property type="component" value="Unassembled WGS sequence"/>
</dbReference>
<reference evidence="2" key="1">
    <citation type="submission" date="2023-03" db="EMBL/GenBank/DDBJ databases">
        <authorList>
            <person name="Steffen K."/>
            <person name="Cardenas P."/>
        </authorList>
    </citation>
    <scope>NUCLEOTIDE SEQUENCE</scope>
</reference>